<organism evidence="11 12">
    <name type="scientific">Peredibacter starrii</name>
    <dbReference type="NCBI Taxonomy" id="28202"/>
    <lineage>
        <taxon>Bacteria</taxon>
        <taxon>Pseudomonadati</taxon>
        <taxon>Bdellovibrionota</taxon>
        <taxon>Bacteriovoracia</taxon>
        <taxon>Bacteriovoracales</taxon>
        <taxon>Bacteriovoracaceae</taxon>
        <taxon>Peredibacter</taxon>
    </lineage>
</organism>
<dbReference type="Gene3D" id="3.30.565.10">
    <property type="entry name" value="Histidine kinase-like ATPase, C-terminal domain"/>
    <property type="match status" value="1"/>
</dbReference>
<dbReference type="PANTHER" id="PTHR43065:SF46">
    <property type="entry name" value="C4-DICARBOXYLATE TRANSPORT SENSOR PROTEIN DCTB"/>
    <property type="match status" value="1"/>
</dbReference>
<dbReference type="InterPro" id="IPR003594">
    <property type="entry name" value="HATPase_dom"/>
</dbReference>
<dbReference type="Gene3D" id="1.10.287.130">
    <property type="match status" value="1"/>
</dbReference>
<feature type="transmembrane region" description="Helical" evidence="9">
    <location>
        <begin position="21"/>
        <end position="36"/>
    </location>
</feature>
<keyword evidence="4" id="KW-0808">Transferase</keyword>
<dbReference type="RefSeq" id="WP_321390160.1">
    <property type="nucleotide sequence ID" value="NZ_CP139487.1"/>
</dbReference>
<reference evidence="11 12" key="1">
    <citation type="submission" date="2023-11" db="EMBL/GenBank/DDBJ databases">
        <title>Peredibacter starrii A3.12.</title>
        <authorList>
            <person name="Mitchell R.J."/>
        </authorList>
    </citation>
    <scope>NUCLEOTIDE SEQUENCE [LARGE SCALE GENOMIC DNA]</scope>
    <source>
        <strain evidence="11 12">A3.12</strain>
    </source>
</reference>
<dbReference type="Pfam" id="PF00512">
    <property type="entry name" value="HisKA"/>
    <property type="match status" value="1"/>
</dbReference>
<evidence type="ECO:0000256" key="8">
    <source>
        <dbReference type="ARBA" id="ARBA00023012"/>
    </source>
</evidence>
<evidence type="ECO:0000313" key="11">
    <source>
        <dbReference type="EMBL" id="WPU63444.1"/>
    </source>
</evidence>
<sequence>MDIQKTVEQKLCELHKHRSRVGILPALLVALASIFIQREKLIVDDLWIVTILIIITTCVFRLILSGPLFKRWSEGSVPLHFFNIFVYGGLGIGWGLHFYDVHSHYGANSQNVIFTLLILVAFMTSSSTTMIGNKYSYYSYVISISIMAILTYIATADHSHIYVVFFILIFLVFSIANYRLSRKQLISLIYAQTKSDLETKRMNKLINAVPGFVSLIDDQRVIYMANSAVLTIYPDIVGKRIGEVDLNAGWEEKTISFLESDLKETIYEASRNINGNELFLLTKLQKLEDGGAIVVSMRINELVEARKKLREQEAKAQYSAKLASLGEMAAGIAHEVNNPLTIVQGSARLIQSMIKEEPLDIENISALSGKMVETSERISKIIRSLKSLSRNGENDPMTPVAVIKIIDECLDISAQRFLTRGVKLHYPRISPNLKINCREVQIGQVFLNLLGNSIDAVKNATNPWIELKVSKDKNWVDIFVIDSGPGIPVEIQQKIMEPFFTTKELNQGTGLGLSISKNILRDHGGELTLMADEPHTTFRMRLPAVHGS</sequence>
<dbReference type="EC" id="2.7.13.3" evidence="2"/>
<dbReference type="Proteomes" id="UP001324634">
    <property type="component" value="Chromosome"/>
</dbReference>
<evidence type="ECO:0000256" key="9">
    <source>
        <dbReference type="SAM" id="Phobius"/>
    </source>
</evidence>
<dbReference type="AlphaFoldDB" id="A0AAX4HKA5"/>
<name>A0AAX4HKA5_9BACT</name>
<dbReference type="KEGG" id="psti:SOO65_12170"/>
<evidence type="ECO:0000256" key="3">
    <source>
        <dbReference type="ARBA" id="ARBA00022553"/>
    </source>
</evidence>
<evidence type="ECO:0000259" key="10">
    <source>
        <dbReference type="PROSITE" id="PS50109"/>
    </source>
</evidence>
<evidence type="ECO:0000256" key="4">
    <source>
        <dbReference type="ARBA" id="ARBA00022679"/>
    </source>
</evidence>
<keyword evidence="8" id="KW-0902">Two-component regulatory system</keyword>
<evidence type="ECO:0000313" key="12">
    <source>
        <dbReference type="Proteomes" id="UP001324634"/>
    </source>
</evidence>
<protein>
    <recommendedName>
        <fullName evidence="2">histidine kinase</fullName>
        <ecNumber evidence="2">2.7.13.3</ecNumber>
    </recommendedName>
</protein>
<dbReference type="InterPro" id="IPR036890">
    <property type="entry name" value="HATPase_C_sf"/>
</dbReference>
<dbReference type="EMBL" id="CP139487">
    <property type="protein sequence ID" value="WPU63444.1"/>
    <property type="molecule type" value="Genomic_DNA"/>
</dbReference>
<keyword evidence="3" id="KW-0597">Phosphoprotein</keyword>
<keyword evidence="9" id="KW-0472">Membrane</keyword>
<dbReference type="InterPro" id="IPR005467">
    <property type="entry name" value="His_kinase_dom"/>
</dbReference>
<feature type="transmembrane region" description="Helical" evidence="9">
    <location>
        <begin position="81"/>
        <end position="99"/>
    </location>
</feature>
<evidence type="ECO:0000256" key="7">
    <source>
        <dbReference type="ARBA" id="ARBA00022840"/>
    </source>
</evidence>
<keyword evidence="12" id="KW-1185">Reference proteome</keyword>
<dbReference type="Pfam" id="PF02518">
    <property type="entry name" value="HATPase_c"/>
    <property type="match status" value="1"/>
</dbReference>
<keyword evidence="9" id="KW-1133">Transmembrane helix</keyword>
<keyword evidence="5" id="KW-0547">Nucleotide-binding</keyword>
<gene>
    <name evidence="11" type="ORF">SOO65_12170</name>
</gene>
<dbReference type="GO" id="GO:0005524">
    <property type="term" value="F:ATP binding"/>
    <property type="evidence" value="ECO:0007669"/>
    <property type="project" value="UniProtKB-KW"/>
</dbReference>
<evidence type="ECO:0000256" key="6">
    <source>
        <dbReference type="ARBA" id="ARBA00022777"/>
    </source>
</evidence>
<feature type="transmembrane region" description="Helical" evidence="9">
    <location>
        <begin position="135"/>
        <end position="154"/>
    </location>
</feature>
<evidence type="ECO:0000256" key="5">
    <source>
        <dbReference type="ARBA" id="ARBA00022741"/>
    </source>
</evidence>
<dbReference type="SUPFAM" id="SSF55874">
    <property type="entry name" value="ATPase domain of HSP90 chaperone/DNA topoisomerase II/histidine kinase"/>
    <property type="match status" value="1"/>
</dbReference>
<comment type="catalytic activity">
    <reaction evidence="1">
        <text>ATP + protein L-histidine = ADP + protein N-phospho-L-histidine.</text>
        <dbReference type="EC" id="2.7.13.3"/>
    </reaction>
</comment>
<dbReference type="GO" id="GO:0000155">
    <property type="term" value="F:phosphorelay sensor kinase activity"/>
    <property type="evidence" value="ECO:0007669"/>
    <property type="project" value="InterPro"/>
</dbReference>
<dbReference type="InterPro" id="IPR004358">
    <property type="entry name" value="Sig_transdc_His_kin-like_C"/>
</dbReference>
<feature type="transmembrane region" description="Helical" evidence="9">
    <location>
        <begin position="48"/>
        <end position="69"/>
    </location>
</feature>
<dbReference type="PRINTS" id="PR00344">
    <property type="entry name" value="BCTRLSENSOR"/>
</dbReference>
<evidence type="ECO:0000256" key="1">
    <source>
        <dbReference type="ARBA" id="ARBA00000085"/>
    </source>
</evidence>
<feature type="domain" description="Histidine kinase" evidence="10">
    <location>
        <begin position="331"/>
        <end position="546"/>
    </location>
</feature>
<accession>A0AAX4HKA5</accession>
<dbReference type="InterPro" id="IPR003661">
    <property type="entry name" value="HisK_dim/P_dom"/>
</dbReference>
<dbReference type="PANTHER" id="PTHR43065">
    <property type="entry name" value="SENSOR HISTIDINE KINASE"/>
    <property type="match status" value="1"/>
</dbReference>
<dbReference type="CDD" id="cd00082">
    <property type="entry name" value="HisKA"/>
    <property type="match status" value="1"/>
</dbReference>
<evidence type="ECO:0000256" key="2">
    <source>
        <dbReference type="ARBA" id="ARBA00012438"/>
    </source>
</evidence>
<feature type="transmembrane region" description="Helical" evidence="9">
    <location>
        <begin position="160"/>
        <end position="180"/>
    </location>
</feature>
<keyword evidence="9" id="KW-0812">Transmembrane</keyword>
<dbReference type="InterPro" id="IPR036097">
    <property type="entry name" value="HisK_dim/P_sf"/>
</dbReference>
<keyword evidence="6" id="KW-0418">Kinase</keyword>
<proteinExistence type="predicted"/>
<keyword evidence="7 11" id="KW-0067">ATP-binding</keyword>
<dbReference type="SMART" id="SM00388">
    <property type="entry name" value="HisKA"/>
    <property type="match status" value="1"/>
</dbReference>
<dbReference type="SUPFAM" id="SSF47384">
    <property type="entry name" value="Homodimeric domain of signal transducing histidine kinase"/>
    <property type="match status" value="1"/>
</dbReference>
<dbReference type="SMART" id="SM00387">
    <property type="entry name" value="HATPase_c"/>
    <property type="match status" value="1"/>
</dbReference>
<dbReference type="PROSITE" id="PS50109">
    <property type="entry name" value="HIS_KIN"/>
    <property type="match status" value="1"/>
</dbReference>